<proteinExistence type="predicted"/>
<dbReference type="EMBL" id="OQ884030">
    <property type="protein sequence ID" value="WNO29748.1"/>
    <property type="molecule type" value="Genomic_DNA"/>
</dbReference>
<accession>A0AA96R5H1</accession>
<organism evidence="1">
    <name type="scientific">Bacillus phage SDFMU_Pbc</name>
    <dbReference type="NCBI Taxonomy" id="3076135"/>
    <lineage>
        <taxon>Viruses</taxon>
        <taxon>Duplodnaviria</taxon>
        <taxon>Heunggongvirae</taxon>
        <taxon>Uroviricota</taxon>
        <taxon>Caudoviricetes</taxon>
        <taxon>Herelleviridae</taxon>
        <taxon>Bastillevirinae</taxon>
        <taxon>Agatevirus</taxon>
        <taxon>Agatevirus agate</taxon>
    </lineage>
</organism>
<protein>
    <submittedName>
        <fullName evidence="1">Uncharacterized protein</fullName>
    </submittedName>
</protein>
<name>A0AA96R5H1_9CAUD</name>
<sequence>MTEKKVFEEVKAYLLENEDELRQAVSEVNSWNGDLEEFIWMDNDEEFFETHFEGRPSEAVRAVCFGDFNYNDDYVQFDGYGNLVTANEYTIIREMKDDIHTIAKAVIEHSHHLNLSDELAAIIEQDEEDEDEDE</sequence>
<reference evidence="1" key="1">
    <citation type="submission" date="2023-04" db="EMBL/GenBank/DDBJ databases">
        <authorList>
            <person name="Zhang X."/>
        </authorList>
    </citation>
    <scope>NUCLEOTIDE SEQUENCE</scope>
</reference>
<evidence type="ECO:0000313" key="1">
    <source>
        <dbReference type="EMBL" id="WNO29748.1"/>
    </source>
</evidence>